<sequence length="277" mass="31780">MSVEFAKRCVFALIYRFIHALYSLFEFFRKRLQFAARKHTANERSNFSVDKSFSKLPQHLAVIANCDHSGVHSIVDTISLIVYWCSLLEIEYITLYDAKGSPHFSALALPTLYSHRFVSGLLIKHKKSIESKIKQIQSNSKQKHSFTLKNGTSFKRPCFTLNNDIDASRLSKVTFISAVDGRQTIVQVTKDIASKMKRNMLNTVNPNEISTLIQEKNHFPDVDLAVILGSTPCVFSFPPWQLRVTEILTIQNHDRLEVEDFIEVISKYSKCQQRFGK</sequence>
<keyword evidence="11" id="KW-0472">Membrane</keyword>
<dbReference type="EMBL" id="NCKU01008395">
    <property type="protein sequence ID" value="RWS01934.1"/>
    <property type="molecule type" value="Genomic_DNA"/>
</dbReference>
<proteinExistence type="inferred from homology"/>
<evidence type="ECO:0000256" key="4">
    <source>
        <dbReference type="ARBA" id="ARBA00005432"/>
    </source>
</evidence>
<dbReference type="Proteomes" id="UP000285301">
    <property type="component" value="Unassembled WGS sequence"/>
</dbReference>
<evidence type="ECO:0000313" key="14">
    <source>
        <dbReference type="EMBL" id="RWS02268.1"/>
    </source>
</evidence>
<dbReference type="PANTHER" id="PTHR21528:SF0">
    <property type="entry name" value="DEHYDRODOLICHYL DIPHOSPHATE SYNTHASE COMPLEX SUBUNIT NUS1"/>
    <property type="match status" value="1"/>
</dbReference>
<gene>
    <name evidence="13" type="ORF">B4U79_01106</name>
    <name evidence="15" type="ORF">B4U79_06072</name>
    <name evidence="14" type="ORF">B4U79_14357</name>
</gene>
<dbReference type="InterPro" id="IPR038887">
    <property type="entry name" value="Nus1/NgBR"/>
</dbReference>
<reference evidence="14" key="2">
    <citation type="submission" date="2018-11" db="EMBL/GenBank/DDBJ databases">
        <title>Trombidioid mite genomics.</title>
        <authorList>
            <person name="Dong X."/>
        </authorList>
    </citation>
    <scope>NUCLEOTIDE SEQUENCE</scope>
    <source>
        <strain evidence="14">UoL-WK</strain>
    </source>
</reference>
<evidence type="ECO:0000256" key="12">
    <source>
        <dbReference type="ARBA" id="ARBA00047353"/>
    </source>
</evidence>
<keyword evidence="8" id="KW-0256">Endoplasmic reticulum</keyword>
<evidence type="ECO:0000256" key="7">
    <source>
        <dbReference type="ARBA" id="ARBA00022692"/>
    </source>
</evidence>
<evidence type="ECO:0000256" key="2">
    <source>
        <dbReference type="ARBA" id="ARBA00004586"/>
    </source>
</evidence>
<dbReference type="OrthoDB" id="19639at2759"/>
<dbReference type="EC" id="2.5.1.87" evidence="5"/>
<evidence type="ECO:0000256" key="11">
    <source>
        <dbReference type="ARBA" id="ARBA00023136"/>
    </source>
</evidence>
<evidence type="ECO:0000256" key="10">
    <source>
        <dbReference type="ARBA" id="ARBA00022989"/>
    </source>
</evidence>
<evidence type="ECO:0000256" key="9">
    <source>
        <dbReference type="ARBA" id="ARBA00022842"/>
    </source>
</evidence>
<evidence type="ECO:0000313" key="15">
    <source>
        <dbReference type="EMBL" id="RWS05979.1"/>
    </source>
</evidence>
<dbReference type="EMBL" id="NCKU01004403">
    <property type="protein sequence ID" value="RWS05979.1"/>
    <property type="molecule type" value="Genomic_DNA"/>
</dbReference>
<keyword evidence="10" id="KW-1133">Transmembrane helix</keyword>
<protein>
    <recommendedName>
        <fullName evidence="5">ditrans,polycis-polyprenyl diphosphate synthase [(2E,6E)-farnesyldiphosphate specific]</fullName>
        <ecNumber evidence="5">2.5.1.87</ecNumber>
    </recommendedName>
</protein>
<dbReference type="GO" id="GO:0045547">
    <property type="term" value="F:ditrans,polycis-polyprenyl diphosphate synthase [(2E,6E)-farnesyl diphosphate specific] activity"/>
    <property type="evidence" value="ECO:0007669"/>
    <property type="project" value="UniProtKB-EC"/>
</dbReference>
<keyword evidence="9" id="KW-0460">Magnesium</keyword>
<evidence type="ECO:0000313" key="13">
    <source>
        <dbReference type="EMBL" id="RWS01934.1"/>
    </source>
</evidence>
<comment type="subcellular location">
    <subcellularLocation>
        <location evidence="2">Endoplasmic reticulum membrane</location>
    </subcellularLocation>
</comment>
<dbReference type="EMBL" id="NCKU01007934">
    <property type="protein sequence ID" value="RWS02268.1"/>
    <property type="molecule type" value="Genomic_DNA"/>
</dbReference>
<dbReference type="PANTHER" id="PTHR21528">
    <property type="entry name" value="DEHYDRODOLICHYL DIPHOSPHATE SYNTHASE COMPLEX SUBUNIT NUS1"/>
    <property type="match status" value="1"/>
</dbReference>
<comment type="pathway">
    <text evidence="3">Protein modification; protein glycosylation.</text>
</comment>
<dbReference type="AlphaFoldDB" id="A0A3S3NMB4"/>
<keyword evidence="14" id="KW-0675">Receptor</keyword>
<evidence type="ECO:0000256" key="6">
    <source>
        <dbReference type="ARBA" id="ARBA00022679"/>
    </source>
</evidence>
<accession>A0A3S3NMB4</accession>
<dbReference type="InterPro" id="IPR036424">
    <property type="entry name" value="UPP_synth-like_sf"/>
</dbReference>
<evidence type="ECO:0000256" key="8">
    <source>
        <dbReference type="ARBA" id="ARBA00022824"/>
    </source>
</evidence>
<reference evidence="14 16" key="1">
    <citation type="journal article" date="2018" name="Gigascience">
        <title>Genomes of trombidid mites reveal novel predicted allergens and laterally-transferred genes associated with secondary metabolism.</title>
        <authorList>
            <person name="Dong X."/>
            <person name="Chaisiri K."/>
            <person name="Xia D."/>
            <person name="Armstrong S.D."/>
            <person name="Fang Y."/>
            <person name="Donnelly M.J."/>
            <person name="Kadowaki T."/>
            <person name="McGarry J.W."/>
            <person name="Darby A.C."/>
            <person name="Makepeace B.L."/>
        </authorList>
    </citation>
    <scope>NUCLEOTIDE SEQUENCE [LARGE SCALE GENOMIC DNA]</scope>
    <source>
        <strain evidence="14">UoL-WK</strain>
    </source>
</reference>
<comment type="caution">
    <text evidence="14">The sequence shown here is derived from an EMBL/GenBank/DDBJ whole genome shotgun (WGS) entry which is preliminary data.</text>
</comment>
<keyword evidence="16" id="KW-1185">Reference proteome</keyword>
<comment type="cofactor">
    <cofactor evidence="1">
        <name>Mg(2+)</name>
        <dbReference type="ChEBI" id="CHEBI:18420"/>
    </cofactor>
</comment>
<comment type="similarity">
    <text evidence="4">Belongs to the UPP synthase family.</text>
</comment>
<organism evidence="14 16">
    <name type="scientific">Dinothrombium tinctorium</name>
    <dbReference type="NCBI Taxonomy" id="1965070"/>
    <lineage>
        <taxon>Eukaryota</taxon>
        <taxon>Metazoa</taxon>
        <taxon>Ecdysozoa</taxon>
        <taxon>Arthropoda</taxon>
        <taxon>Chelicerata</taxon>
        <taxon>Arachnida</taxon>
        <taxon>Acari</taxon>
        <taxon>Acariformes</taxon>
        <taxon>Trombidiformes</taxon>
        <taxon>Prostigmata</taxon>
        <taxon>Anystina</taxon>
        <taxon>Parasitengona</taxon>
        <taxon>Trombidioidea</taxon>
        <taxon>Trombidiidae</taxon>
        <taxon>Dinothrombium</taxon>
    </lineage>
</organism>
<dbReference type="GO" id="GO:1904423">
    <property type="term" value="C:dehydrodolichyl diphosphate synthase complex"/>
    <property type="evidence" value="ECO:0007669"/>
    <property type="project" value="InterPro"/>
</dbReference>
<evidence type="ECO:0000313" key="16">
    <source>
        <dbReference type="Proteomes" id="UP000285301"/>
    </source>
</evidence>
<comment type="catalytic activity">
    <reaction evidence="12">
        <text>n isopentenyl diphosphate + (2E,6E)-farnesyl diphosphate = a di-trans,poly-cis-polyprenyl diphosphate + n diphosphate</text>
        <dbReference type="Rhea" id="RHEA:53008"/>
        <dbReference type="Rhea" id="RHEA-COMP:19494"/>
        <dbReference type="ChEBI" id="CHEBI:33019"/>
        <dbReference type="ChEBI" id="CHEBI:128769"/>
        <dbReference type="ChEBI" id="CHEBI:136960"/>
        <dbReference type="ChEBI" id="CHEBI:175763"/>
        <dbReference type="EC" id="2.5.1.87"/>
    </reaction>
</comment>
<dbReference type="GO" id="GO:0005789">
    <property type="term" value="C:endoplasmic reticulum membrane"/>
    <property type="evidence" value="ECO:0007669"/>
    <property type="project" value="UniProtKB-SubCell"/>
</dbReference>
<dbReference type="Gene3D" id="3.40.1180.10">
    <property type="entry name" value="Decaprenyl diphosphate synthase-like"/>
    <property type="match status" value="1"/>
</dbReference>
<dbReference type="STRING" id="1965070.A0A3S3NMB4"/>
<evidence type="ECO:0000256" key="1">
    <source>
        <dbReference type="ARBA" id="ARBA00001946"/>
    </source>
</evidence>
<dbReference type="UniPathway" id="UPA00378"/>
<dbReference type="SUPFAM" id="SSF64005">
    <property type="entry name" value="Undecaprenyl diphosphate synthase"/>
    <property type="match status" value="1"/>
</dbReference>
<keyword evidence="6" id="KW-0808">Transferase</keyword>
<keyword evidence="7" id="KW-0812">Transmembrane</keyword>
<evidence type="ECO:0000256" key="3">
    <source>
        <dbReference type="ARBA" id="ARBA00004922"/>
    </source>
</evidence>
<evidence type="ECO:0000256" key="5">
    <source>
        <dbReference type="ARBA" id="ARBA00012596"/>
    </source>
</evidence>
<name>A0A3S3NMB4_9ACAR</name>